<dbReference type="Proteomes" id="UP001142489">
    <property type="component" value="Unassembled WGS sequence"/>
</dbReference>
<comment type="subcellular location">
    <subcellularLocation>
        <location evidence="1">Membrane</location>
        <topology evidence="1">Single-pass type I membrane protein</topology>
    </subcellularLocation>
</comment>
<dbReference type="PROSITE" id="PS50835">
    <property type="entry name" value="IG_LIKE"/>
    <property type="match status" value="3"/>
</dbReference>
<keyword evidence="8" id="KW-1015">Disulfide bond</keyword>
<dbReference type="PRINTS" id="PR01536">
    <property type="entry name" value="INTRLKN1R12F"/>
</dbReference>
<dbReference type="GO" id="GO:0019966">
    <property type="term" value="F:interleukin-1 binding"/>
    <property type="evidence" value="ECO:0007669"/>
    <property type="project" value="TreeGrafter"/>
</dbReference>
<evidence type="ECO:0000256" key="6">
    <source>
        <dbReference type="ARBA" id="ARBA00022989"/>
    </source>
</evidence>
<feature type="transmembrane region" description="Helical" evidence="12">
    <location>
        <begin position="366"/>
        <end position="388"/>
    </location>
</feature>
<dbReference type="InterPro" id="IPR003599">
    <property type="entry name" value="Ig_sub"/>
</dbReference>
<evidence type="ECO:0000259" key="13">
    <source>
        <dbReference type="PROSITE" id="PS50835"/>
    </source>
</evidence>
<evidence type="ECO:0000313" key="14">
    <source>
        <dbReference type="EMBL" id="KAJ7319717.1"/>
    </source>
</evidence>
<protein>
    <recommendedName>
        <fullName evidence="13">Ig-like domain-containing protein</fullName>
    </recommendedName>
</protein>
<dbReference type="FunFam" id="2.60.40.10:FF:001326">
    <property type="entry name" value="Interleukin 1 receptor type 2"/>
    <property type="match status" value="1"/>
</dbReference>
<comment type="similarity">
    <text evidence="2">Belongs to the interleukin-1 receptor family.</text>
</comment>
<keyword evidence="3 12" id="KW-0812">Transmembrane</keyword>
<dbReference type="Gene3D" id="2.60.40.10">
    <property type="entry name" value="Immunoglobulins"/>
    <property type="match status" value="3"/>
</dbReference>
<dbReference type="GO" id="GO:0016020">
    <property type="term" value="C:membrane"/>
    <property type="evidence" value="ECO:0007669"/>
    <property type="project" value="UniProtKB-SubCell"/>
</dbReference>
<keyword evidence="9" id="KW-0675">Receptor</keyword>
<dbReference type="Pfam" id="PF13895">
    <property type="entry name" value="Ig_2"/>
    <property type="match status" value="1"/>
</dbReference>
<dbReference type="InterPro" id="IPR007110">
    <property type="entry name" value="Ig-like_dom"/>
</dbReference>
<keyword evidence="5" id="KW-0677">Repeat</keyword>
<evidence type="ECO:0000256" key="1">
    <source>
        <dbReference type="ARBA" id="ARBA00004479"/>
    </source>
</evidence>
<dbReference type="PANTHER" id="PTHR11890:SF3">
    <property type="entry name" value="INTERLEUKIN-1 RECEPTOR TYPE 2"/>
    <property type="match status" value="1"/>
</dbReference>
<feature type="domain" description="Ig-like" evidence="13">
    <location>
        <begin position="61"/>
        <end position="141"/>
    </location>
</feature>
<dbReference type="PRINTS" id="PR01539">
    <property type="entry name" value="INTRLEUKN1R2"/>
</dbReference>
<reference evidence="14" key="1">
    <citation type="journal article" date="2023" name="DNA Res.">
        <title>Chromosome-level genome assembly of Phrynocephalus forsythii using third-generation DNA sequencing and Hi-C analysis.</title>
        <authorList>
            <person name="Qi Y."/>
            <person name="Zhao W."/>
            <person name="Zhao Y."/>
            <person name="Niu C."/>
            <person name="Cao S."/>
            <person name="Zhang Y."/>
        </authorList>
    </citation>
    <scope>NUCLEOTIDE SEQUENCE</scope>
    <source>
        <tissue evidence="14">Muscle</tissue>
    </source>
</reference>
<evidence type="ECO:0000256" key="11">
    <source>
        <dbReference type="ARBA" id="ARBA00023319"/>
    </source>
</evidence>
<sequence length="399" mass="45521">FQWVISRFSLSWFLWNTVPRLLYIFTANTLDASAFRIQHVKSAADCQDHTVHFMPTFAVAGEPVVLKCPPFKYQHTDSLGLPFNFTWYKNGSTTPIPSEKRETRIWFQGDALWFLPAILEDSGEYICSQRNSSYCTEASLHLIIVKKSAARNISYPQKAFILRSGHVVCPAIENFVQKDTDYKLRWYKDSTVLDRDNKKFVALTGTDYLIINSVSLDDSGYYTCQLTFDHETGQYNITRTIELQILGQKKKSRPVIVSSNQKIVPAVLGSRLTIPCKVFVGASDHTNADVWWLANQTHVQRVYETGRVTEGQPQKFLENNDNYIEVPLIFDPVKEEDFSTDFTCVAWNGLGRQAQATQVKPEERPLSWHLALIPVALAVVIVGAVCMYKCWNKDLPEDI</sequence>
<evidence type="ECO:0000256" key="5">
    <source>
        <dbReference type="ARBA" id="ARBA00022737"/>
    </source>
</evidence>
<dbReference type="OrthoDB" id="9881731at2759"/>
<dbReference type="InterPro" id="IPR015621">
    <property type="entry name" value="IL-1_rcpt_fam"/>
</dbReference>
<dbReference type="InterPro" id="IPR004077">
    <property type="entry name" value="IL-1_rcpt_II-typ"/>
</dbReference>
<evidence type="ECO:0000313" key="15">
    <source>
        <dbReference type="Proteomes" id="UP001142489"/>
    </source>
</evidence>
<keyword evidence="4" id="KW-0732">Signal</keyword>
<keyword evidence="7 12" id="KW-0472">Membrane</keyword>
<name>A0A9Q1AYC1_9SAUR</name>
<dbReference type="PANTHER" id="PTHR11890">
    <property type="entry name" value="INTERLEUKIN-1 RECEPTOR FAMILY MEMBER"/>
    <property type="match status" value="1"/>
</dbReference>
<dbReference type="SUPFAM" id="SSF48726">
    <property type="entry name" value="Immunoglobulin"/>
    <property type="match status" value="3"/>
</dbReference>
<evidence type="ECO:0000256" key="2">
    <source>
        <dbReference type="ARBA" id="ARBA00009752"/>
    </source>
</evidence>
<evidence type="ECO:0000256" key="10">
    <source>
        <dbReference type="ARBA" id="ARBA00023180"/>
    </source>
</evidence>
<keyword evidence="15" id="KW-1185">Reference proteome</keyword>
<accession>A0A9Q1AYC1</accession>
<proteinExistence type="inferred from homology"/>
<gene>
    <name evidence="14" type="ORF">JRQ81_019228</name>
</gene>
<evidence type="ECO:0000256" key="4">
    <source>
        <dbReference type="ARBA" id="ARBA00022729"/>
    </source>
</evidence>
<evidence type="ECO:0000256" key="3">
    <source>
        <dbReference type="ARBA" id="ARBA00022692"/>
    </source>
</evidence>
<dbReference type="AlphaFoldDB" id="A0A9Q1AYC1"/>
<comment type="caution">
    <text evidence="14">The sequence shown here is derived from an EMBL/GenBank/DDBJ whole genome shotgun (WGS) entry which is preliminary data.</text>
</comment>
<evidence type="ECO:0000256" key="12">
    <source>
        <dbReference type="SAM" id="Phobius"/>
    </source>
</evidence>
<feature type="domain" description="Ig-like" evidence="13">
    <location>
        <begin position="167"/>
        <end position="242"/>
    </location>
</feature>
<keyword evidence="6 12" id="KW-1133">Transmembrane helix</keyword>
<dbReference type="InterPro" id="IPR036179">
    <property type="entry name" value="Ig-like_dom_sf"/>
</dbReference>
<evidence type="ECO:0000256" key="8">
    <source>
        <dbReference type="ARBA" id="ARBA00023157"/>
    </source>
</evidence>
<evidence type="ECO:0000256" key="7">
    <source>
        <dbReference type="ARBA" id="ARBA00023136"/>
    </source>
</evidence>
<organism evidence="14 15">
    <name type="scientific">Phrynocephalus forsythii</name>
    <dbReference type="NCBI Taxonomy" id="171643"/>
    <lineage>
        <taxon>Eukaryota</taxon>
        <taxon>Metazoa</taxon>
        <taxon>Chordata</taxon>
        <taxon>Craniata</taxon>
        <taxon>Vertebrata</taxon>
        <taxon>Euteleostomi</taxon>
        <taxon>Lepidosauria</taxon>
        <taxon>Squamata</taxon>
        <taxon>Bifurcata</taxon>
        <taxon>Unidentata</taxon>
        <taxon>Episquamata</taxon>
        <taxon>Toxicofera</taxon>
        <taxon>Iguania</taxon>
        <taxon>Acrodonta</taxon>
        <taxon>Agamidae</taxon>
        <taxon>Agaminae</taxon>
        <taxon>Phrynocephalus</taxon>
    </lineage>
</organism>
<feature type="domain" description="Ig-like" evidence="13">
    <location>
        <begin position="254"/>
        <end position="367"/>
    </location>
</feature>
<dbReference type="EMBL" id="JAPFRF010000010">
    <property type="protein sequence ID" value="KAJ7319717.1"/>
    <property type="molecule type" value="Genomic_DNA"/>
</dbReference>
<dbReference type="FunFam" id="2.60.40.10:FF:000188">
    <property type="entry name" value="Interleukin-1 receptor accessory protein-like 1"/>
    <property type="match status" value="1"/>
</dbReference>
<evidence type="ECO:0000256" key="9">
    <source>
        <dbReference type="ARBA" id="ARBA00023170"/>
    </source>
</evidence>
<keyword evidence="11" id="KW-0393">Immunoglobulin domain</keyword>
<keyword evidence="10" id="KW-0325">Glycoprotein</keyword>
<dbReference type="InterPro" id="IPR004074">
    <property type="entry name" value="IL-1_rcpt_I/II-typ"/>
</dbReference>
<feature type="non-terminal residue" evidence="14">
    <location>
        <position position="1"/>
    </location>
</feature>
<dbReference type="InterPro" id="IPR013783">
    <property type="entry name" value="Ig-like_fold"/>
</dbReference>
<dbReference type="SMART" id="SM00409">
    <property type="entry name" value="IG"/>
    <property type="match status" value="3"/>
</dbReference>
<dbReference type="GO" id="GO:0004910">
    <property type="term" value="F:interleukin-1, type II, blocking receptor activity"/>
    <property type="evidence" value="ECO:0007669"/>
    <property type="project" value="InterPro"/>
</dbReference>